<evidence type="ECO:0000313" key="3">
    <source>
        <dbReference type="Proteomes" id="UP000688137"/>
    </source>
</evidence>
<organism evidence="2 3">
    <name type="scientific">Paramecium primaurelia</name>
    <dbReference type="NCBI Taxonomy" id="5886"/>
    <lineage>
        <taxon>Eukaryota</taxon>
        <taxon>Sar</taxon>
        <taxon>Alveolata</taxon>
        <taxon>Ciliophora</taxon>
        <taxon>Intramacronucleata</taxon>
        <taxon>Oligohymenophorea</taxon>
        <taxon>Peniculida</taxon>
        <taxon>Parameciidae</taxon>
        <taxon>Paramecium</taxon>
    </lineage>
</organism>
<evidence type="ECO:0000313" key="2">
    <source>
        <dbReference type="EMBL" id="CAD8089502.1"/>
    </source>
</evidence>
<sequence>MGCLFGKQEQTQNRYQMKEYDKFKVLQLSIMNGQYHLSSKNHWIYQKCDGKLLQFLSNYKIITLFLRLSTLRSADIVTIISNKQTQFQISSNKCKIHIKLSNLPKPLFYQIIQSDEAFLKKNMINKEEVFNEQYSCFDESDIEMEQEPEIDLANQSLDLSDIDNNNNNVSPIKKANFDDDKINHQKLILDYLDHFCPQTEDQYYKWLISEKVIQYLQQSLYINLWFNRLDIEEKFVWQKTNNNQFVKRRFQLIENKLLILLGSENQDIIELIPLIYSNIQEVQKQQYINKFGISIKCDKIKIDVQLFFDSLIELHQLYCPYSQKYQILNKNNKSHFECVNKSLGLKLSIQQFQVDNNSISNLIIHDSLSNFKGVIKCHEIQFENNTNIYQICENIPFTLDEYLQQIKQLSEFQIRLIAKQFLVIFNYIHMMGVIIVCLNPNQIGVIPNKQEPDSIEKIAICNFNYSTYQFKLYNQQKLSEFAAPEVTTGQIFDESVDSYLLYKLLMFIIRGQQLSPNFKDLLSKLEKRVPIEKVLQHDVFKDETITTKAIENMVILKN</sequence>
<feature type="domain" description="Protein kinase" evidence="1">
    <location>
        <begin position="280"/>
        <end position="558"/>
    </location>
</feature>
<dbReference type="SMART" id="SM00220">
    <property type="entry name" value="S_TKc"/>
    <property type="match status" value="1"/>
</dbReference>
<comment type="caution">
    <text evidence="2">The sequence shown here is derived from an EMBL/GenBank/DDBJ whole genome shotgun (WGS) entry which is preliminary data.</text>
</comment>
<gene>
    <name evidence="2" type="ORF">PPRIM_AZ9-3.1.T0830225</name>
</gene>
<dbReference type="PROSITE" id="PS50011">
    <property type="entry name" value="PROTEIN_KINASE_DOM"/>
    <property type="match status" value="1"/>
</dbReference>
<dbReference type="AlphaFoldDB" id="A0A8S1NBJ4"/>
<evidence type="ECO:0000259" key="1">
    <source>
        <dbReference type="PROSITE" id="PS50011"/>
    </source>
</evidence>
<accession>A0A8S1NBJ4</accession>
<dbReference type="GO" id="GO:0005524">
    <property type="term" value="F:ATP binding"/>
    <property type="evidence" value="ECO:0007669"/>
    <property type="project" value="InterPro"/>
</dbReference>
<proteinExistence type="predicted"/>
<protein>
    <recommendedName>
        <fullName evidence="1">Protein kinase domain-containing protein</fullName>
    </recommendedName>
</protein>
<keyword evidence="3" id="KW-1185">Reference proteome</keyword>
<dbReference type="OMA" id="DDKINHQ"/>
<dbReference type="InterPro" id="IPR000719">
    <property type="entry name" value="Prot_kinase_dom"/>
</dbReference>
<dbReference type="GO" id="GO:0004672">
    <property type="term" value="F:protein kinase activity"/>
    <property type="evidence" value="ECO:0007669"/>
    <property type="project" value="InterPro"/>
</dbReference>
<dbReference type="EMBL" id="CAJJDM010000086">
    <property type="protein sequence ID" value="CAD8089502.1"/>
    <property type="molecule type" value="Genomic_DNA"/>
</dbReference>
<dbReference type="Proteomes" id="UP000688137">
    <property type="component" value="Unassembled WGS sequence"/>
</dbReference>
<reference evidence="2" key="1">
    <citation type="submission" date="2021-01" db="EMBL/GenBank/DDBJ databases">
        <authorList>
            <consortium name="Genoscope - CEA"/>
            <person name="William W."/>
        </authorList>
    </citation>
    <scope>NUCLEOTIDE SEQUENCE</scope>
</reference>
<name>A0A8S1NBJ4_PARPR</name>